<dbReference type="Proteomes" id="UP000284794">
    <property type="component" value="Unassembled WGS sequence"/>
</dbReference>
<dbReference type="EMBL" id="QSIS01000004">
    <property type="protein sequence ID" value="RHD09886.1"/>
    <property type="molecule type" value="Genomic_DNA"/>
</dbReference>
<sequence>MANGKQKIWVSDLIGEDYKRWHNEFVILDCGTACGKTYFCIRRLGKYAATKKRRILYLCNRSKLRNQTYRQVKDEKLQATIYVTTYQAFQRKIQQGDKISHYDYIIADECHYFTTDAGFNDYTDVAYNYLMKQKESVVVFVSATAKSFFKYLRDTSKVKKKNSYRLDKDYSYVSKLFYYQSEELPGIIDDILNNETDSKIIVFCNSGDRILEMSKIYGDKADYYCSRNTKKKRLRDLCGWKEDSNGKIIEEPACIKTYADDLITFDKRILFTTSVLDNGVDLKDRKIKHIFTEIVDVDTMIQSLGRKRSLAKDDTCYFYIRLYQKKGLQGFINRINYHLEPVKLYKFDYEDFYKKYGEGKQREKLNNNKIFYNLFKKKNIYGQIKVNECKFRKYSQDYDMFTNMKELGHKGYLEDILEESLTSNAEEMVCNVEEMDKFILFLKSIEGKRLYVEDQQYIKEEFETIGLKLRYKGINTFNGALEDNYKNLYKSRFYSADINDKSYVDKRRVLDNGLPNPNRDKRYWILEDRSAIGDSS</sequence>
<dbReference type="InterPro" id="IPR006935">
    <property type="entry name" value="Helicase/UvrB_N"/>
</dbReference>
<dbReference type="SUPFAM" id="SSF52540">
    <property type="entry name" value="P-loop containing nucleoside triphosphate hydrolases"/>
    <property type="match status" value="1"/>
</dbReference>
<protein>
    <recommendedName>
        <fullName evidence="1">Helicase ATP-binding domain-containing protein</fullName>
    </recommendedName>
</protein>
<dbReference type="GO" id="GO:0003677">
    <property type="term" value="F:DNA binding"/>
    <property type="evidence" value="ECO:0007669"/>
    <property type="project" value="InterPro"/>
</dbReference>
<evidence type="ECO:0000313" key="3">
    <source>
        <dbReference type="Proteomes" id="UP000284794"/>
    </source>
</evidence>
<feature type="domain" description="Helicase ATP-binding" evidence="1">
    <location>
        <begin position="17"/>
        <end position="163"/>
    </location>
</feature>
<dbReference type="Gene3D" id="3.40.50.300">
    <property type="entry name" value="P-loop containing nucleotide triphosphate hydrolases"/>
    <property type="match status" value="2"/>
</dbReference>
<reference evidence="2 3" key="1">
    <citation type="submission" date="2018-08" db="EMBL/GenBank/DDBJ databases">
        <title>A genome reference for cultivated species of the human gut microbiota.</title>
        <authorList>
            <person name="Zou Y."/>
            <person name="Xue W."/>
            <person name="Luo G."/>
        </authorList>
    </citation>
    <scope>NUCLEOTIDE SEQUENCE [LARGE SCALE GENOMIC DNA]</scope>
    <source>
        <strain evidence="2 3">AM32-2AC</strain>
    </source>
</reference>
<dbReference type="RefSeq" id="WP_118148422.1">
    <property type="nucleotide sequence ID" value="NZ_DAWDTH010000025.1"/>
</dbReference>
<evidence type="ECO:0000313" key="2">
    <source>
        <dbReference type="EMBL" id="RHD09886.1"/>
    </source>
</evidence>
<dbReference type="Pfam" id="PF04851">
    <property type="entry name" value="ResIII"/>
    <property type="match status" value="1"/>
</dbReference>
<name>A0A414DGT9_9FIRM</name>
<comment type="caution">
    <text evidence="2">The sequence shown here is derived from an EMBL/GenBank/DDBJ whole genome shotgun (WGS) entry which is preliminary data.</text>
</comment>
<accession>A0A414DGT9</accession>
<proteinExistence type="predicted"/>
<organism evidence="2 3">
    <name type="scientific">Lachnospira eligens</name>
    <dbReference type="NCBI Taxonomy" id="39485"/>
    <lineage>
        <taxon>Bacteria</taxon>
        <taxon>Bacillati</taxon>
        <taxon>Bacillota</taxon>
        <taxon>Clostridia</taxon>
        <taxon>Lachnospirales</taxon>
        <taxon>Lachnospiraceae</taxon>
        <taxon>Lachnospira</taxon>
    </lineage>
</organism>
<dbReference type="InterPro" id="IPR027417">
    <property type="entry name" value="P-loop_NTPase"/>
</dbReference>
<gene>
    <name evidence="2" type="ORF">DW811_05085</name>
</gene>
<dbReference type="PROSITE" id="PS51192">
    <property type="entry name" value="HELICASE_ATP_BIND_1"/>
    <property type="match status" value="1"/>
</dbReference>
<dbReference type="InterPro" id="IPR014001">
    <property type="entry name" value="Helicase_ATP-bd"/>
</dbReference>
<dbReference type="AlphaFoldDB" id="A0A414DGT9"/>
<dbReference type="GO" id="GO:0016787">
    <property type="term" value="F:hydrolase activity"/>
    <property type="evidence" value="ECO:0007669"/>
    <property type="project" value="InterPro"/>
</dbReference>
<evidence type="ECO:0000259" key="1">
    <source>
        <dbReference type="PROSITE" id="PS51192"/>
    </source>
</evidence>
<dbReference type="GO" id="GO:0005524">
    <property type="term" value="F:ATP binding"/>
    <property type="evidence" value="ECO:0007669"/>
    <property type="project" value="InterPro"/>
</dbReference>